<evidence type="ECO:0000256" key="2">
    <source>
        <dbReference type="ARBA" id="ARBA00012669"/>
    </source>
</evidence>
<dbReference type="Pfam" id="PF02445">
    <property type="entry name" value="NadA"/>
    <property type="match status" value="1"/>
</dbReference>
<evidence type="ECO:0000256" key="8">
    <source>
        <dbReference type="ARBA" id="ARBA00023004"/>
    </source>
</evidence>
<dbReference type="EMBL" id="BAABRU010000008">
    <property type="protein sequence ID" value="GAA5528820.1"/>
    <property type="molecule type" value="Genomic_DNA"/>
</dbReference>
<keyword evidence="3 10" id="KW-0004">4Fe-4S</keyword>
<comment type="subcellular location">
    <subcellularLocation>
        <location evidence="10">Cytoplasm</location>
    </subcellularLocation>
</comment>
<keyword evidence="4 10" id="KW-0963">Cytoplasm</keyword>
<comment type="function">
    <text evidence="10">Catalyzes the condensation of iminoaspartate with dihydroxyacetone phosphate to form quinolinate.</text>
</comment>
<comment type="pathway">
    <text evidence="1 10">Cofactor biosynthesis; NAD(+) biosynthesis; quinolinate from iminoaspartate: step 1/1.</text>
</comment>
<dbReference type="RefSeq" id="WP_345722436.1">
    <property type="nucleotide sequence ID" value="NZ_BAABRU010000008.1"/>
</dbReference>
<dbReference type="PANTHER" id="PTHR30573:SF0">
    <property type="entry name" value="QUINOLINATE SYNTHASE, CHLOROPLASTIC"/>
    <property type="match status" value="1"/>
</dbReference>
<feature type="binding site" evidence="10">
    <location>
        <begin position="261"/>
        <end position="263"/>
    </location>
    <ligand>
        <name>iminosuccinate</name>
        <dbReference type="ChEBI" id="CHEBI:77875"/>
    </ligand>
</feature>
<gene>
    <name evidence="10 11" type="primary">nadA</name>
    <name evidence="11" type="ORF">Hgul01_02622</name>
</gene>
<feature type="binding site" evidence="10">
    <location>
        <position position="165"/>
    </location>
    <ligand>
        <name>iminosuccinate</name>
        <dbReference type="ChEBI" id="CHEBI:77875"/>
    </ligand>
</feature>
<keyword evidence="6 10" id="KW-0808">Transferase</keyword>
<dbReference type="NCBIfam" id="NF006883">
    <property type="entry name" value="PRK09375.2-4"/>
    <property type="match status" value="1"/>
</dbReference>
<keyword evidence="9 10" id="KW-0411">Iron-sulfur</keyword>
<evidence type="ECO:0000256" key="4">
    <source>
        <dbReference type="ARBA" id="ARBA00022490"/>
    </source>
</evidence>
<evidence type="ECO:0000256" key="3">
    <source>
        <dbReference type="ARBA" id="ARBA00022485"/>
    </source>
</evidence>
<comment type="catalytic activity">
    <reaction evidence="10">
        <text>iminosuccinate + dihydroxyacetone phosphate = quinolinate + phosphate + 2 H2O + H(+)</text>
        <dbReference type="Rhea" id="RHEA:25888"/>
        <dbReference type="ChEBI" id="CHEBI:15377"/>
        <dbReference type="ChEBI" id="CHEBI:15378"/>
        <dbReference type="ChEBI" id="CHEBI:29959"/>
        <dbReference type="ChEBI" id="CHEBI:43474"/>
        <dbReference type="ChEBI" id="CHEBI:57642"/>
        <dbReference type="ChEBI" id="CHEBI:77875"/>
        <dbReference type="EC" id="2.5.1.72"/>
    </reaction>
</comment>
<keyword evidence="7 10" id="KW-0479">Metal-binding</keyword>
<comment type="cofactor">
    <cofactor evidence="10">
        <name>[4Fe-4S] cluster</name>
        <dbReference type="ChEBI" id="CHEBI:49883"/>
    </cofactor>
    <text evidence="10">Binds 1 [4Fe-4S] cluster per subunit.</text>
</comment>
<organism evidence="11 12">
    <name type="scientific">Herpetosiphon gulosus</name>
    <dbReference type="NCBI Taxonomy" id="1973496"/>
    <lineage>
        <taxon>Bacteria</taxon>
        <taxon>Bacillati</taxon>
        <taxon>Chloroflexota</taxon>
        <taxon>Chloroflexia</taxon>
        <taxon>Herpetosiphonales</taxon>
        <taxon>Herpetosiphonaceae</taxon>
        <taxon>Herpetosiphon</taxon>
    </lineage>
</organism>
<keyword evidence="5 10" id="KW-0662">Pyridine nucleotide biosynthesis</keyword>
<dbReference type="EC" id="2.5.1.72" evidence="2 10"/>
<dbReference type="Proteomes" id="UP001428290">
    <property type="component" value="Unassembled WGS sequence"/>
</dbReference>
<evidence type="ECO:0000313" key="11">
    <source>
        <dbReference type="EMBL" id="GAA5528820.1"/>
    </source>
</evidence>
<evidence type="ECO:0000313" key="12">
    <source>
        <dbReference type="Proteomes" id="UP001428290"/>
    </source>
</evidence>
<dbReference type="InterPro" id="IPR036094">
    <property type="entry name" value="NadA_sf"/>
</dbReference>
<dbReference type="InterPro" id="IPR023515">
    <property type="entry name" value="Quinolinate_synth_A_type3"/>
</dbReference>
<evidence type="ECO:0000256" key="7">
    <source>
        <dbReference type="ARBA" id="ARBA00022723"/>
    </source>
</evidence>
<dbReference type="SUPFAM" id="SSF142754">
    <property type="entry name" value="NadA-like"/>
    <property type="match status" value="1"/>
</dbReference>
<dbReference type="PANTHER" id="PTHR30573">
    <property type="entry name" value="QUINOLINATE SYNTHETASE A"/>
    <property type="match status" value="1"/>
</dbReference>
<protein>
    <recommendedName>
        <fullName evidence="2 10">Quinolinate synthase</fullName>
        <ecNumber evidence="2 10">2.5.1.72</ecNumber>
    </recommendedName>
</protein>
<feature type="binding site" evidence="10">
    <location>
        <position position="235"/>
    </location>
    <ligand>
        <name>[4Fe-4S] cluster</name>
        <dbReference type="ChEBI" id="CHEBI:49883"/>
    </ligand>
</feature>
<dbReference type="InterPro" id="IPR003473">
    <property type="entry name" value="NadA"/>
</dbReference>
<feature type="binding site" evidence="10">
    <location>
        <position position="64"/>
    </location>
    <ligand>
        <name>iminosuccinate</name>
        <dbReference type="ChEBI" id="CHEBI:77875"/>
    </ligand>
</feature>
<dbReference type="Gene3D" id="3.40.50.10800">
    <property type="entry name" value="NadA-like"/>
    <property type="match status" value="3"/>
</dbReference>
<dbReference type="HAMAP" id="MF_00569">
    <property type="entry name" value="NadA_type3"/>
    <property type="match status" value="1"/>
</dbReference>
<comment type="similarity">
    <text evidence="10">Belongs to the quinolinate synthase family. Type 3 subfamily.</text>
</comment>
<sequence length="375" mass="41254">MTIIAAEAIGVAHEHAEDYAGLSIEELDQRIATAKAKLGERLVILGHHYQRDDVVKHADLSGDSYGLSVDARKTAAEYIVFCGVHFMAESADILGRDDQTVILPDHTAGCSMADMADIEQLEEVWEELDEILGDAEAQVMPITYVNSSAAVKAFVGEHGGACCTSSNAEPIVRWAKNLRPKMLFLPDQHLGRYTAFAKLGIPLDKMLVWNPNLRYGGHTPEAIREAEVLLWAGHCSVHAQFRPAYIKAWREKHPEINVIVHPECTLGVTNEADYVGSTAYIIKTINEAPAGSMWAVGTEINLVNRLQTNNPDKTIVSVSPFACLCSTMYRIDPEELCWVLENLVEGNVVNQIAVPTAIKQKARLALERMLEIAGN</sequence>
<name>A0ABP9X2V0_9CHLR</name>
<keyword evidence="12" id="KW-1185">Reference proteome</keyword>
<reference evidence="11 12" key="1">
    <citation type="submission" date="2024-02" db="EMBL/GenBank/DDBJ databases">
        <title>Herpetosiphon gulosus NBRC 112829.</title>
        <authorList>
            <person name="Ichikawa N."/>
            <person name="Katano-Makiyama Y."/>
            <person name="Hidaka K."/>
        </authorList>
    </citation>
    <scope>NUCLEOTIDE SEQUENCE [LARGE SCALE GENOMIC DNA]</scope>
    <source>
        <strain evidence="11 12">NBRC 112829</strain>
    </source>
</reference>
<feature type="binding site" evidence="10">
    <location>
        <begin position="144"/>
        <end position="146"/>
    </location>
    <ligand>
        <name>iminosuccinate</name>
        <dbReference type="ChEBI" id="CHEBI:77875"/>
    </ligand>
</feature>
<feature type="binding site" evidence="10">
    <location>
        <position position="278"/>
    </location>
    <ligand>
        <name>iminosuccinate</name>
        <dbReference type="ChEBI" id="CHEBI:77875"/>
    </ligand>
</feature>
<evidence type="ECO:0000256" key="9">
    <source>
        <dbReference type="ARBA" id="ARBA00023014"/>
    </source>
</evidence>
<dbReference type="NCBIfam" id="TIGR00550">
    <property type="entry name" value="nadA"/>
    <property type="match status" value="1"/>
</dbReference>
<proteinExistence type="inferred from homology"/>
<evidence type="ECO:0000256" key="1">
    <source>
        <dbReference type="ARBA" id="ARBA00005065"/>
    </source>
</evidence>
<evidence type="ECO:0000256" key="5">
    <source>
        <dbReference type="ARBA" id="ARBA00022642"/>
    </source>
</evidence>
<feature type="binding site" evidence="10">
    <location>
        <position position="110"/>
    </location>
    <ligand>
        <name>[4Fe-4S] cluster</name>
        <dbReference type="ChEBI" id="CHEBI:49883"/>
    </ligand>
</feature>
<feature type="binding site" evidence="10">
    <location>
        <position position="47"/>
    </location>
    <ligand>
        <name>iminosuccinate</name>
        <dbReference type="ChEBI" id="CHEBI:77875"/>
    </ligand>
</feature>
<evidence type="ECO:0000256" key="6">
    <source>
        <dbReference type="ARBA" id="ARBA00022679"/>
    </source>
</evidence>
<evidence type="ECO:0000256" key="10">
    <source>
        <dbReference type="HAMAP-Rule" id="MF_00569"/>
    </source>
</evidence>
<comment type="caution">
    <text evidence="11">The sequence shown here is derived from an EMBL/GenBank/DDBJ whole genome shotgun (WGS) entry which is preliminary data.</text>
</comment>
<keyword evidence="8 10" id="KW-0408">Iron</keyword>
<accession>A0ABP9X2V0</accession>
<feature type="binding site" evidence="10">
    <location>
        <position position="325"/>
    </location>
    <ligand>
        <name>[4Fe-4S] cluster</name>
        <dbReference type="ChEBI" id="CHEBI:49883"/>
    </ligand>
</feature>